<evidence type="ECO:0000313" key="3">
    <source>
        <dbReference type="Proteomes" id="UP000737402"/>
    </source>
</evidence>
<dbReference type="RefSeq" id="WP_204418986.1">
    <property type="nucleotide sequence ID" value="NZ_JAFBED010000012.1"/>
</dbReference>
<dbReference type="EMBL" id="JAFBED010000012">
    <property type="protein sequence ID" value="MBM7621935.1"/>
    <property type="molecule type" value="Genomic_DNA"/>
</dbReference>
<organism evidence="2 3">
    <name type="scientific">Sutcliffiella tianshenii</name>
    <dbReference type="NCBI Taxonomy" id="1463404"/>
    <lineage>
        <taxon>Bacteria</taxon>
        <taxon>Bacillati</taxon>
        <taxon>Bacillota</taxon>
        <taxon>Bacilli</taxon>
        <taxon>Bacillales</taxon>
        <taxon>Bacillaceae</taxon>
        <taxon>Sutcliffiella</taxon>
    </lineage>
</organism>
<proteinExistence type="predicted"/>
<gene>
    <name evidence="2" type="ORF">JOC95_003843</name>
</gene>
<sequence length="243" mass="28244">MENFNWSLFGTIILVITVTWFGSHHLTPSGDKYAGMSIVPEHHEDIPFYNGLKFKDQRYVTKGDQWQDIYQYYLNELPESGWKAEFIYSALDDDTSENDWSGFYSNWTKEGFDGVLRISASYNQVAEQTEVTFDKTPILTATKWIEDTPDQRVCIYQDPEDQGCTEITDEPTIMSIVQFINESFDWDGKAMPRIKTSLIEIGNTTVTVFYEKDQEIYFQSDKGIKRMKPDPDFFELTDLDIGE</sequence>
<keyword evidence="1" id="KW-0472">Membrane</keyword>
<comment type="caution">
    <text evidence="2">The sequence shown here is derived from an EMBL/GenBank/DDBJ whole genome shotgun (WGS) entry which is preliminary data.</text>
</comment>
<protein>
    <submittedName>
        <fullName evidence="2">Uncharacterized protein</fullName>
    </submittedName>
</protein>
<evidence type="ECO:0000256" key="1">
    <source>
        <dbReference type="SAM" id="Phobius"/>
    </source>
</evidence>
<keyword evidence="1" id="KW-1133">Transmembrane helix</keyword>
<name>A0ABS2P693_9BACI</name>
<keyword evidence="3" id="KW-1185">Reference proteome</keyword>
<reference evidence="2 3" key="1">
    <citation type="submission" date="2021-01" db="EMBL/GenBank/DDBJ databases">
        <title>Genomic Encyclopedia of Type Strains, Phase IV (KMG-IV): sequencing the most valuable type-strain genomes for metagenomic binning, comparative biology and taxonomic classification.</title>
        <authorList>
            <person name="Goeker M."/>
        </authorList>
    </citation>
    <scope>NUCLEOTIDE SEQUENCE [LARGE SCALE GENOMIC DNA]</scope>
    <source>
        <strain evidence="2 3">DSM 25879</strain>
    </source>
</reference>
<evidence type="ECO:0000313" key="2">
    <source>
        <dbReference type="EMBL" id="MBM7621935.1"/>
    </source>
</evidence>
<feature type="transmembrane region" description="Helical" evidence="1">
    <location>
        <begin position="6"/>
        <end position="23"/>
    </location>
</feature>
<dbReference type="Proteomes" id="UP000737402">
    <property type="component" value="Unassembled WGS sequence"/>
</dbReference>
<accession>A0ABS2P693</accession>
<keyword evidence="1" id="KW-0812">Transmembrane</keyword>